<accession>A0A2Z4UBB8</accession>
<name>A0A2Z4UBB8_9FIRM</name>
<dbReference type="PANTHER" id="PTHR33841">
    <property type="entry name" value="DNA METHYLTRANSFERASE YEEA-RELATED"/>
    <property type="match status" value="1"/>
</dbReference>
<dbReference type="KEGG" id="blau:DQQ01_08290"/>
<evidence type="ECO:0000256" key="6">
    <source>
        <dbReference type="ARBA" id="ARBA00023125"/>
    </source>
</evidence>
<dbReference type="PRINTS" id="PR00507">
    <property type="entry name" value="N12N6MTFRASE"/>
</dbReference>
<feature type="domain" description="TaqI-like C-terminal specificity" evidence="9">
    <location>
        <begin position="383"/>
        <end position="501"/>
    </location>
</feature>
<keyword evidence="11" id="KW-1185">Reference proteome</keyword>
<keyword evidence="6" id="KW-0238">DNA-binding</keyword>
<evidence type="ECO:0000256" key="7">
    <source>
        <dbReference type="ARBA" id="ARBA00047942"/>
    </source>
</evidence>
<dbReference type="Gene3D" id="3.40.50.150">
    <property type="entry name" value="Vaccinia Virus protein VP39"/>
    <property type="match status" value="1"/>
</dbReference>
<evidence type="ECO:0000256" key="3">
    <source>
        <dbReference type="ARBA" id="ARBA00022679"/>
    </source>
</evidence>
<evidence type="ECO:0000256" key="5">
    <source>
        <dbReference type="ARBA" id="ARBA00022747"/>
    </source>
</evidence>
<evidence type="ECO:0000256" key="1">
    <source>
        <dbReference type="ARBA" id="ARBA00011900"/>
    </source>
</evidence>
<organism evidence="10 11">
    <name type="scientific">Blautia argi</name>
    <dbReference type="NCBI Taxonomy" id="1912897"/>
    <lineage>
        <taxon>Bacteria</taxon>
        <taxon>Bacillati</taxon>
        <taxon>Bacillota</taxon>
        <taxon>Clostridia</taxon>
        <taxon>Lachnospirales</taxon>
        <taxon>Lachnospiraceae</taxon>
        <taxon>Blautia</taxon>
    </lineage>
</organism>
<keyword evidence="5" id="KW-0680">Restriction system</keyword>
<dbReference type="OrthoDB" id="9815272at2"/>
<dbReference type="GO" id="GO:0032259">
    <property type="term" value="P:methylation"/>
    <property type="evidence" value="ECO:0007669"/>
    <property type="project" value="UniProtKB-KW"/>
</dbReference>
<sequence length="548" mass="62871">MNNTQYKELWSSLSKRSRRIETKMDALTRKRTGSYYTDLELTDAMMRELVEHLKDKNPTKKLYDYRFLEPCVGAGNFVFSYIKAVKATGINKENAKIMLDNLYVADVNTDALNGYKESLREISRVFWNIQLSEEYFEQHIGNGLLIDVTATEPVYIDINKIFPPEIVGNGFDIVVTNPPFKNLKAERGHYGNKEEYYRDKDKYSAISKIVKKRFRYSTEGILNLYKLFAEEIIDQYANETAFVSLLIPSSIMSDKMCTKLRTHILKDNKLISVKVIGEGSGYIDAQQALSSIFLQKGSKTDKVTIVKDYCKNPGDIAEVTINDILNENTGNAIVAVFSKEYQILRKLRQFPVVKELSFITNLRGELDLTANKHNIVHMNTGYPLIRGRNIGYYNLLAASENEFVAVEFVNTTKKKCYIEQERIICQQIANMNKERRVTFALAPQNCVLGNSCNFISVGENPYGIDIYTLLGLFNTKIINWLFKLTSSNNHVNNYEIDCFPIPVEAPELKEISMLTRIFLNEQNDLVLEEIEELAYKAYGILAYRGEEK</sequence>
<dbReference type="GO" id="GO:0003677">
    <property type="term" value="F:DNA binding"/>
    <property type="evidence" value="ECO:0007669"/>
    <property type="project" value="UniProtKB-KW"/>
</dbReference>
<dbReference type="InterPro" id="IPR002052">
    <property type="entry name" value="DNA_methylase_N6_adenine_CS"/>
</dbReference>
<dbReference type="RefSeq" id="WP_111919633.1">
    <property type="nucleotide sequence ID" value="NZ_CAUWHR010000004.1"/>
</dbReference>
<dbReference type="EMBL" id="CP030280">
    <property type="protein sequence ID" value="AWY98144.1"/>
    <property type="molecule type" value="Genomic_DNA"/>
</dbReference>
<evidence type="ECO:0000259" key="8">
    <source>
        <dbReference type="Pfam" id="PF07669"/>
    </source>
</evidence>
<comment type="catalytic activity">
    <reaction evidence="7">
        <text>a 2'-deoxyadenosine in DNA + S-adenosyl-L-methionine = an N(6)-methyl-2'-deoxyadenosine in DNA + S-adenosyl-L-homocysteine + H(+)</text>
        <dbReference type="Rhea" id="RHEA:15197"/>
        <dbReference type="Rhea" id="RHEA-COMP:12418"/>
        <dbReference type="Rhea" id="RHEA-COMP:12419"/>
        <dbReference type="ChEBI" id="CHEBI:15378"/>
        <dbReference type="ChEBI" id="CHEBI:57856"/>
        <dbReference type="ChEBI" id="CHEBI:59789"/>
        <dbReference type="ChEBI" id="CHEBI:90615"/>
        <dbReference type="ChEBI" id="CHEBI:90616"/>
        <dbReference type="EC" id="2.1.1.72"/>
    </reaction>
</comment>
<dbReference type="AlphaFoldDB" id="A0A2Z4UBB8"/>
<dbReference type="REBASE" id="257234">
    <property type="entry name" value="M1.Bsp15426ORF8290P"/>
</dbReference>
<dbReference type="InterPro" id="IPR011639">
    <property type="entry name" value="MethylTrfase_TaqI-like_dom"/>
</dbReference>
<gene>
    <name evidence="10" type="ORF">DQQ01_08290</name>
</gene>
<feature type="domain" description="Type II methyltransferase M.TaqI-like" evidence="8">
    <location>
        <begin position="101"/>
        <end position="273"/>
    </location>
</feature>
<protein>
    <recommendedName>
        <fullName evidence="1">site-specific DNA-methyltransferase (adenine-specific)</fullName>
        <ecNumber evidence="1">2.1.1.72</ecNumber>
    </recommendedName>
</protein>
<evidence type="ECO:0000313" key="11">
    <source>
        <dbReference type="Proteomes" id="UP000250003"/>
    </source>
</evidence>
<dbReference type="InterPro" id="IPR029063">
    <property type="entry name" value="SAM-dependent_MTases_sf"/>
</dbReference>
<dbReference type="Pfam" id="PF12950">
    <property type="entry name" value="TaqI_C"/>
    <property type="match status" value="1"/>
</dbReference>
<dbReference type="SUPFAM" id="SSF53335">
    <property type="entry name" value="S-adenosyl-L-methionine-dependent methyltransferases"/>
    <property type="match status" value="1"/>
</dbReference>
<proteinExistence type="predicted"/>
<reference evidence="11" key="1">
    <citation type="submission" date="2018-06" db="EMBL/GenBank/DDBJ databases">
        <title>Description of Blautia argi sp. nov., a new anaerobic isolated from dog feces.</title>
        <authorList>
            <person name="Chang Y.-H."/>
            <person name="Paek J."/>
            <person name="Shin Y."/>
        </authorList>
    </citation>
    <scope>NUCLEOTIDE SEQUENCE [LARGE SCALE GENOMIC DNA]</scope>
    <source>
        <strain evidence="11">KCTC 15426</strain>
    </source>
</reference>
<dbReference type="EC" id="2.1.1.72" evidence="1"/>
<dbReference type="InterPro" id="IPR050953">
    <property type="entry name" value="N4_N6_ade-DNA_methylase"/>
</dbReference>
<evidence type="ECO:0000256" key="4">
    <source>
        <dbReference type="ARBA" id="ARBA00022691"/>
    </source>
</evidence>
<dbReference type="PROSITE" id="PS00092">
    <property type="entry name" value="N6_MTASE"/>
    <property type="match status" value="1"/>
</dbReference>
<evidence type="ECO:0000256" key="2">
    <source>
        <dbReference type="ARBA" id="ARBA00022603"/>
    </source>
</evidence>
<dbReference type="PANTHER" id="PTHR33841:SF1">
    <property type="entry name" value="DNA METHYLTRANSFERASE A"/>
    <property type="match status" value="1"/>
</dbReference>
<keyword evidence="2 10" id="KW-0489">Methyltransferase</keyword>
<dbReference type="InterPro" id="IPR014329">
    <property type="entry name" value="M6_adenine_DNA_mtrans_Alw26I"/>
</dbReference>
<dbReference type="NCBIfam" id="TIGR02987">
    <property type="entry name" value="met_A_Alw26"/>
    <property type="match status" value="1"/>
</dbReference>
<keyword evidence="4" id="KW-0949">S-adenosyl-L-methionine</keyword>
<dbReference type="GO" id="GO:0009307">
    <property type="term" value="P:DNA restriction-modification system"/>
    <property type="evidence" value="ECO:0007669"/>
    <property type="project" value="UniProtKB-KW"/>
</dbReference>
<dbReference type="GO" id="GO:0009007">
    <property type="term" value="F:site-specific DNA-methyltransferase (adenine-specific) activity"/>
    <property type="evidence" value="ECO:0007669"/>
    <property type="project" value="UniProtKB-EC"/>
</dbReference>
<evidence type="ECO:0000259" key="9">
    <source>
        <dbReference type="Pfam" id="PF12950"/>
    </source>
</evidence>
<keyword evidence="3 10" id="KW-0808">Transferase</keyword>
<evidence type="ECO:0000313" key="10">
    <source>
        <dbReference type="EMBL" id="AWY98144.1"/>
    </source>
</evidence>
<dbReference type="Proteomes" id="UP000250003">
    <property type="component" value="Chromosome"/>
</dbReference>
<dbReference type="InterPro" id="IPR025931">
    <property type="entry name" value="TaqI_C"/>
</dbReference>
<dbReference type="Pfam" id="PF07669">
    <property type="entry name" value="Eco57I"/>
    <property type="match status" value="1"/>
</dbReference>